<evidence type="ECO:0000256" key="2">
    <source>
        <dbReference type="ARBA" id="ARBA00008034"/>
    </source>
</evidence>
<dbReference type="Pfam" id="PF00950">
    <property type="entry name" value="ABC-3"/>
    <property type="match status" value="1"/>
</dbReference>
<accession>W2V2D3</accession>
<sequence>MLLSWSIPILVVLLFVSIGAGILGPFLLWNRMSFFSDVISHSAILSVAVALIFDINAVTTIVTLALLLSIILVFFNHTYPNDTILNVFNGTSVALGITLLYIYKESSSIGHLLFGNILFINTNDVLCIMFVVVSTAIIFLLHGDKWIFLSINRDIFSIENSKNVLLYELELFTVIAVFIAISIQALGVLLVTSILVIPGTIAYLYARKPAHMFLWSILICFFSSCLSFLLSIKYNLQTTPIIVLVMICILLISNILKYFKIL</sequence>
<dbReference type="PANTHER" id="PTHR30477:SF13">
    <property type="entry name" value="IRON TRANSPORT SYSTEM MEMBRANE PROTEIN HI_0360-RELATED"/>
    <property type="match status" value="1"/>
</dbReference>
<evidence type="ECO:0000256" key="1">
    <source>
        <dbReference type="ARBA" id="ARBA00004141"/>
    </source>
</evidence>
<feature type="transmembrane region" description="Helical" evidence="7">
    <location>
        <begin position="238"/>
        <end position="259"/>
    </location>
</feature>
<dbReference type="PANTHER" id="PTHR30477">
    <property type="entry name" value="ABC-TRANSPORTER METAL-BINDING PROTEIN"/>
    <property type="match status" value="1"/>
</dbReference>
<dbReference type="Proteomes" id="UP000018951">
    <property type="component" value="Unassembled WGS sequence"/>
</dbReference>
<dbReference type="EMBL" id="AXCJ01000001">
    <property type="protein sequence ID" value="ETO91608.1"/>
    <property type="molecule type" value="Genomic_DNA"/>
</dbReference>
<evidence type="ECO:0000256" key="4">
    <source>
        <dbReference type="ARBA" id="ARBA00022989"/>
    </source>
</evidence>
<keyword evidence="6" id="KW-0813">Transport</keyword>
<feature type="transmembrane region" description="Helical" evidence="7">
    <location>
        <begin position="213"/>
        <end position="232"/>
    </location>
</feature>
<comment type="similarity">
    <text evidence="2 6">Belongs to the ABC-3 integral membrane protein family.</text>
</comment>
<dbReference type="InterPro" id="IPR001626">
    <property type="entry name" value="ABC_TroCD"/>
</dbReference>
<keyword evidence="9" id="KW-1185">Reference proteome</keyword>
<evidence type="ECO:0000256" key="6">
    <source>
        <dbReference type="RuleBase" id="RU003943"/>
    </source>
</evidence>
<dbReference type="InterPro" id="IPR037294">
    <property type="entry name" value="ABC_BtuC-like"/>
</dbReference>
<keyword evidence="3 6" id="KW-0812">Transmembrane</keyword>
<evidence type="ECO:0000256" key="7">
    <source>
        <dbReference type="SAM" id="Phobius"/>
    </source>
</evidence>
<evidence type="ECO:0000256" key="5">
    <source>
        <dbReference type="ARBA" id="ARBA00023136"/>
    </source>
</evidence>
<feature type="transmembrane region" description="Helical" evidence="7">
    <location>
        <begin position="189"/>
        <end position="206"/>
    </location>
</feature>
<protein>
    <submittedName>
        <fullName evidence="8">ABC 3 transport family protein</fullName>
    </submittedName>
</protein>
<evidence type="ECO:0000256" key="3">
    <source>
        <dbReference type="ARBA" id="ARBA00022692"/>
    </source>
</evidence>
<dbReference type="AlphaFoldDB" id="W2V2D3"/>
<dbReference type="GO" id="GO:0010043">
    <property type="term" value="P:response to zinc ion"/>
    <property type="evidence" value="ECO:0007669"/>
    <property type="project" value="TreeGrafter"/>
</dbReference>
<organism evidence="8 9">
    <name type="scientific">Candidatus Xenolissoclinum pacificiensis L6</name>
    <dbReference type="NCBI Taxonomy" id="1401685"/>
    <lineage>
        <taxon>Bacteria</taxon>
        <taxon>Pseudomonadati</taxon>
        <taxon>Pseudomonadota</taxon>
        <taxon>Alphaproteobacteria</taxon>
        <taxon>Rickettsiales</taxon>
        <taxon>Anaplasmataceae</taxon>
        <taxon>Candidatus Xenolissoclinum</taxon>
    </lineage>
</organism>
<comment type="caution">
    <text evidence="8">The sequence shown here is derived from an EMBL/GenBank/DDBJ whole genome shotgun (WGS) entry which is preliminary data.</text>
</comment>
<feature type="transmembrane region" description="Helical" evidence="7">
    <location>
        <begin position="123"/>
        <end position="143"/>
    </location>
</feature>
<dbReference type="GO" id="GO:0055085">
    <property type="term" value="P:transmembrane transport"/>
    <property type="evidence" value="ECO:0007669"/>
    <property type="project" value="InterPro"/>
</dbReference>
<name>W2V2D3_9RICK</name>
<dbReference type="SUPFAM" id="SSF81345">
    <property type="entry name" value="ABC transporter involved in vitamin B12 uptake, BtuC"/>
    <property type="match status" value="1"/>
</dbReference>
<dbReference type="STRING" id="1401685.P857_777"/>
<gene>
    <name evidence="8" type="ORF">P857_777</name>
</gene>
<reference evidence="8 9" key="1">
    <citation type="journal article" date="2013" name="PLoS ONE">
        <title>Bacterial endosymbiosis in a chordate host: long-term co-evolution and conservation of secondary metabolism.</title>
        <authorList>
            <person name="Kwan J.C."/>
            <person name="Schmidt E.W."/>
        </authorList>
    </citation>
    <scope>NUCLEOTIDE SEQUENCE [LARGE SCALE GENOMIC DNA]</scope>
    <source>
        <strain evidence="9">L6</strain>
    </source>
</reference>
<feature type="transmembrane region" description="Helical" evidence="7">
    <location>
        <begin position="6"/>
        <end position="27"/>
    </location>
</feature>
<keyword evidence="5 7" id="KW-0472">Membrane</keyword>
<feature type="transmembrane region" description="Helical" evidence="7">
    <location>
        <begin position="59"/>
        <end position="76"/>
    </location>
</feature>
<feature type="transmembrane region" description="Helical" evidence="7">
    <location>
        <begin position="164"/>
        <end position="183"/>
    </location>
</feature>
<comment type="subcellular location">
    <subcellularLocation>
        <location evidence="6">Cell membrane</location>
        <topology evidence="6">Multi-pass membrane protein</topology>
    </subcellularLocation>
    <subcellularLocation>
        <location evidence="1">Membrane</location>
        <topology evidence="1">Multi-pass membrane protein</topology>
    </subcellularLocation>
</comment>
<proteinExistence type="inferred from homology"/>
<evidence type="ECO:0000313" key="8">
    <source>
        <dbReference type="EMBL" id="ETO91608.1"/>
    </source>
</evidence>
<dbReference type="GO" id="GO:0043190">
    <property type="term" value="C:ATP-binding cassette (ABC) transporter complex"/>
    <property type="evidence" value="ECO:0007669"/>
    <property type="project" value="InterPro"/>
</dbReference>
<keyword evidence="4 7" id="KW-1133">Transmembrane helix</keyword>
<feature type="transmembrane region" description="Helical" evidence="7">
    <location>
        <begin position="83"/>
        <end position="103"/>
    </location>
</feature>
<evidence type="ECO:0000313" key="9">
    <source>
        <dbReference type="Proteomes" id="UP000018951"/>
    </source>
</evidence>